<evidence type="ECO:0000313" key="3">
    <source>
        <dbReference type="Proteomes" id="UP000439113"/>
    </source>
</evidence>
<dbReference type="OrthoDB" id="8478016at2"/>
<dbReference type="InterPro" id="IPR011990">
    <property type="entry name" value="TPR-like_helical_dom_sf"/>
</dbReference>
<gene>
    <name evidence="2" type="ORF">GJ654_02900</name>
</gene>
<feature type="repeat" description="TPR" evidence="1">
    <location>
        <begin position="586"/>
        <end position="619"/>
    </location>
</feature>
<dbReference type="EMBL" id="WNKS01000002">
    <property type="protein sequence ID" value="MTV29938.1"/>
    <property type="molecule type" value="Genomic_DNA"/>
</dbReference>
<dbReference type="Proteomes" id="UP000439113">
    <property type="component" value="Unassembled WGS sequence"/>
</dbReference>
<keyword evidence="1" id="KW-0802">TPR repeat</keyword>
<reference evidence="2 3" key="1">
    <citation type="submission" date="2019-11" db="EMBL/GenBank/DDBJ databases">
        <title>Whole-genome sequence of a Rhodoblastus acidophilus DSM 142.</title>
        <authorList>
            <person name="Kyndt J.A."/>
            <person name="Meyer T.E."/>
        </authorList>
    </citation>
    <scope>NUCLEOTIDE SEQUENCE [LARGE SCALE GENOMIC DNA]</scope>
    <source>
        <strain evidence="2 3">DSM 142</strain>
    </source>
</reference>
<accession>A0A6N8DI81</accession>
<sequence length="812" mass="90724">MDKTAFEAEPDVIRVRIAVSDRSDHGQITVVTFETSPTTQFQFSTAADATHRYLIDDCAKEAINAVKAANTVRADDWFENLVADICVRLEARGLGVDRLPAADVELKFEIDLRSGVLVGRSQALHPFAKADDAITRGVREAISKAFDPAVETLLKALKVQISAGEHAEAARLITENENAHLAILSRHNGLLDTICQIDRSKLTQELRIALQRVLITFAGNQSREELVGDDAEDLLREDIGLDHEARIYLQTFIGVAAIRRGRDEYAISTWRGLLRTPGQITARQRGWIWRNLSMALGNDEPEAIRAAENAIDAFLEAGDKREAAKSINQLSVLLEKTEPKNALQQYDRMLTVISRNGVMDDEICANIFHAKALKQLDSGDPGEALQSAKAAIKVREGLIGVEEALLSSMHLAAICALNVGLEHEHLQIDAAIKQLESQLKSGHFKIARRVQSLLVCYKEDEARELLREVEGKSDELFAGVSIAAAIKNPNLTPIQRIGKLEATLRELEQRKVHEDTKYPARLAIAQILRDEGEWLRAAKWYYKILECSHMNILVKQLLIDTLWQAKEWGSAATFIKQELDAVGDRPGLLYAYGISLYEDGRYSDAVKALHDALRLADRNETLQEKIRALRDQALDRGGTIMPRTTPISPDAPVTLDYIGGVLSAFRDFISGSERMGFWHKSDKAKDYEWISSPERHGQKLLRAFAKGHFLDRVDEFEELWTGAGRLDVLLKFAGGLSIIIELKMCGFRYSSNYAASGETQIRHYMRSRNVHVGFLIVFDARLQQNGEKLLVGATNSQDTIDEILIDVRPRVT</sequence>
<dbReference type="RefSeq" id="WP_155444607.1">
    <property type="nucleotide sequence ID" value="NZ_JAOQNR010000002.1"/>
</dbReference>
<dbReference type="SUPFAM" id="SSF48452">
    <property type="entry name" value="TPR-like"/>
    <property type="match status" value="2"/>
</dbReference>
<dbReference type="Gene3D" id="1.25.40.10">
    <property type="entry name" value="Tetratricopeptide repeat domain"/>
    <property type="match status" value="1"/>
</dbReference>
<dbReference type="SMART" id="SM00028">
    <property type="entry name" value="TPR"/>
    <property type="match status" value="3"/>
</dbReference>
<evidence type="ECO:0000256" key="1">
    <source>
        <dbReference type="PROSITE-ProRule" id="PRU00339"/>
    </source>
</evidence>
<organism evidence="2 3">
    <name type="scientific">Rhodoblastus acidophilus</name>
    <name type="common">Rhodopseudomonas acidophila</name>
    <dbReference type="NCBI Taxonomy" id="1074"/>
    <lineage>
        <taxon>Bacteria</taxon>
        <taxon>Pseudomonadati</taxon>
        <taxon>Pseudomonadota</taxon>
        <taxon>Alphaproteobacteria</taxon>
        <taxon>Hyphomicrobiales</taxon>
        <taxon>Rhodoblastaceae</taxon>
        <taxon>Rhodoblastus</taxon>
    </lineage>
</organism>
<dbReference type="InterPro" id="IPR019734">
    <property type="entry name" value="TPR_rpt"/>
</dbReference>
<protein>
    <submittedName>
        <fullName evidence="2">Uncharacterized protein</fullName>
    </submittedName>
</protein>
<dbReference type="PROSITE" id="PS50005">
    <property type="entry name" value="TPR"/>
    <property type="match status" value="1"/>
</dbReference>
<proteinExistence type="predicted"/>
<comment type="caution">
    <text evidence="2">The sequence shown here is derived from an EMBL/GenBank/DDBJ whole genome shotgun (WGS) entry which is preliminary data.</text>
</comment>
<name>A0A6N8DI81_RHOAC</name>
<evidence type="ECO:0000313" key="2">
    <source>
        <dbReference type="EMBL" id="MTV29938.1"/>
    </source>
</evidence>
<dbReference type="AlphaFoldDB" id="A0A6N8DI81"/>